<reference evidence="2 3" key="1">
    <citation type="submission" date="2024-11" db="EMBL/GenBank/DDBJ databases">
        <title>A near-complete genome assembly of Cinchona calisaya.</title>
        <authorList>
            <person name="Lian D.C."/>
            <person name="Zhao X.W."/>
            <person name="Wei L."/>
        </authorList>
    </citation>
    <scope>NUCLEOTIDE SEQUENCE [LARGE SCALE GENOMIC DNA]</scope>
    <source>
        <tissue evidence="2">Nenye</tissue>
    </source>
</reference>
<proteinExistence type="predicted"/>
<evidence type="ECO:0000259" key="1">
    <source>
        <dbReference type="Pfam" id="PF13976"/>
    </source>
</evidence>
<gene>
    <name evidence="2" type="ORF">ACH5RR_006538</name>
</gene>
<dbReference type="Pfam" id="PF13976">
    <property type="entry name" value="gag_pre-integrs"/>
    <property type="match status" value="1"/>
</dbReference>
<dbReference type="InterPro" id="IPR025724">
    <property type="entry name" value="GAG-pre-integrase_dom"/>
</dbReference>
<feature type="domain" description="GAG-pre-integrase" evidence="1">
    <location>
        <begin position="22"/>
        <end position="73"/>
    </location>
</feature>
<evidence type="ECO:0000313" key="2">
    <source>
        <dbReference type="EMBL" id="KAL3533017.1"/>
    </source>
</evidence>
<dbReference type="AlphaFoldDB" id="A0ABD3APA0"/>
<name>A0ABD3APA0_9GENT</name>
<dbReference type="Proteomes" id="UP001630127">
    <property type="component" value="Unassembled WGS sequence"/>
</dbReference>
<comment type="caution">
    <text evidence="2">The sequence shown here is derived from an EMBL/GenBank/DDBJ whole genome shotgun (WGS) entry which is preliminary data.</text>
</comment>
<keyword evidence="3" id="KW-1185">Reference proteome</keyword>
<sequence length="129" mass="14766">MKGRGIELVYVMSAQEAYIEKTRKNDTADLWHARLGHMSYYKLKIMIKKSMLKGLPQLECREDVVCTGCQYGKTSYGASSIRKLFGAYSLDMKIIEKVRDVVILQSQNATSQGMWYSTNHHLGSHQRQS</sequence>
<evidence type="ECO:0000313" key="3">
    <source>
        <dbReference type="Proteomes" id="UP001630127"/>
    </source>
</evidence>
<organism evidence="2 3">
    <name type="scientific">Cinchona calisaya</name>
    <dbReference type="NCBI Taxonomy" id="153742"/>
    <lineage>
        <taxon>Eukaryota</taxon>
        <taxon>Viridiplantae</taxon>
        <taxon>Streptophyta</taxon>
        <taxon>Embryophyta</taxon>
        <taxon>Tracheophyta</taxon>
        <taxon>Spermatophyta</taxon>
        <taxon>Magnoliopsida</taxon>
        <taxon>eudicotyledons</taxon>
        <taxon>Gunneridae</taxon>
        <taxon>Pentapetalae</taxon>
        <taxon>asterids</taxon>
        <taxon>lamiids</taxon>
        <taxon>Gentianales</taxon>
        <taxon>Rubiaceae</taxon>
        <taxon>Cinchonoideae</taxon>
        <taxon>Cinchoneae</taxon>
        <taxon>Cinchona</taxon>
    </lineage>
</organism>
<dbReference type="EMBL" id="JBJUIK010000003">
    <property type="protein sequence ID" value="KAL3533017.1"/>
    <property type="molecule type" value="Genomic_DNA"/>
</dbReference>
<accession>A0ABD3APA0</accession>
<protein>
    <recommendedName>
        <fullName evidence="1">GAG-pre-integrase domain-containing protein</fullName>
    </recommendedName>
</protein>